<keyword evidence="2" id="KW-1185">Reference proteome</keyword>
<evidence type="ECO:0000313" key="1">
    <source>
        <dbReference type="EMBL" id="GFY19886.1"/>
    </source>
</evidence>
<protein>
    <submittedName>
        <fullName evidence="1">Uncharacterized protein</fullName>
    </submittedName>
</protein>
<sequence length="144" mass="16023">MTGLFGSKPPLASAADEACPLFVNARMDVDHFLQCTRFYKYSIDVVASRYWEVRCWHSHNSAFGVVIAGNSSGTMYLEDPSGDYLNLLEPLQISGMQLHVFTQRCSTSNLRNRLSKLATCIEGMCGTTHPKQLLPTPLFFQAPS</sequence>
<organism evidence="1 2">
    <name type="scientific">Trichonephila clavipes</name>
    <name type="common">Golden silk orbweaver</name>
    <name type="synonym">Nephila clavipes</name>
    <dbReference type="NCBI Taxonomy" id="2585209"/>
    <lineage>
        <taxon>Eukaryota</taxon>
        <taxon>Metazoa</taxon>
        <taxon>Ecdysozoa</taxon>
        <taxon>Arthropoda</taxon>
        <taxon>Chelicerata</taxon>
        <taxon>Arachnida</taxon>
        <taxon>Araneae</taxon>
        <taxon>Araneomorphae</taxon>
        <taxon>Entelegynae</taxon>
        <taxon>Araneoidea</taxon>
        <taxon>Nephilidae</taxon>
        <taxon>Trichonephila</taxon>
    </lineage>
</organism>
<accession>A0A8X6SUX6</accession>
<dbReference type="EMBL" id="BMAU01021354">
    <property type="protein sequence ID" value="GFY19886.1"/>
    <property type="molecule type" value="Genomic_DNA"/>
</dbReference>
<comment type="caution">
    <text evidence="1">The sequence shown here is derived from an EMBL/GenBank/DDBJ whole genome shotgun (WGS) entry which is preliminary data.</text>
</comment>
<gene>
    <name evidence="1" type="ORF">TNCV_2145791</name>
</gene>
<name>A0A8X6SUX6_TRICX</name>
<dbReference type="AlphaFoldDB" id="A0A8X6SUX6"/>
<reference evidence="1" key="1">
    <citation type="submission" date="2020-08" db="EMBL/GenBank/DDBJ databases">
        <title>Multicomponent nature underlies the extraordinary mechanical properties of spider dragline silk.</title>
        <authorList>
            <person name="Kono N."/>
            <person name="Nakamura H."/>
            <person name="Mori M."/>
            <person name="Yoshida Y."/>
            <person name="Ohtoshi R."/>
            <person name="Malay A.D."/>
            <person name="Moran D.A.P."/>
            <person name="Tomita M."/>
            <person name="Numata K."/>
            <person name="Arakawa K."/>
        </authorList>
    </citation>
    <scope>NUCLEOTIDE SEQUENCE</scope>
</reference>
<evidence type="ECO:0000313" key="2">
    <source>
        <dbReference type="Proteomes" id="UP000887159"/>
    </source>
</evidence>
<proteinExistence type="predicted"/>
<dbReference type="Proteomes" id="UP000887159">
    <property type="component" value="Unassembled WGS sequence"/>
</dbReference>